<feature type="transmembrane region" description="Helical" evidence="8">
    <location>
        <begin position="227"/>
        <end position="244"/>
    </location>
</feature>
<feature type="transmembrane region" description="Helical" evidence="8">
    <location>
        <begin position="112"/>
        <end position="130"/>
    </location>
</feature>
<dbReference type="InterPro" id="IPR026392">
    <property type="entry name" value="Exo/Archaeosortase_dom"/>
</dbReference>
<dbReference type="EMBL" id="JALHLE010000027">
    <property type="protein sequence ID" value="MCJ2180058.1"/>
    <property type="molecule type" value="Genomic_DNA"/>
</dbReference>
<gene>
    <name evidence="9" type="primary">xrt</name>
    <name evidence="9" type="ORF">MTR64_15925</name>
</gene>
<keyword evidence="3" id="KW-0645">Protease</keyword>
<keyword evidence="7 8" id="KW-0472">Membrane</keyword>
<feature type="transmembrane region" description="Helical" evidence="8">
    <location>
        <begin position="88"/>
        <end position="106"/>
    </location>
</feature>
<proteinExistence type="predicted"/>
<evidence type="ECO:0000313" key="9">
    <source>
        <dbReference type="EMBL" id="MCJ2180058.1"/>
    </source>
</evidence>
<keyword evidence="4 8" id="KW-0812">Transmembrane</keyword>
<feature type="transmembrane region" description="Helical" evidence="8">
    <location>
        <begin position="137"/>
        <end position="154"/>
    </location>
</feature>
<dbReference type="InterPro" id="IPR013426">
    <property type="entry name" value="EpsH-like"/>
</dbReference>
<reference evidence="9" key="1">
    <citation type="submission" date="2022-03" db="EMBL/GenBank/DDBJ databases">
        <title>Identification of a novel bacterium isolated from mangrove sediments.</title>
        <authorList>
            <person name="Pan X."/>
        </authorList>
    </citation>
    <scope>NUCLEOTIDE SEQUENCE</scope>
    <source>
        <strain evidence="9">B2580</strain>
    </source>
</reference>
<sequence length="300" mass="32703">MSTTNAVASEFRASPVWAGLSNAAVFCWLRGYWFIIVALAIFAIPGVALVARQSWMTEQGAHGPMVLAAGLWLLWRDGKSAKKEPGKLSLAATAMLPLLAVYVFSMIIGISWLLWISMMLCGVLVIYALGGGNTTRALWFPLVFLMFAVPPPSRLTAPLTDFLTSRLSGASVNLLWYAGYDVARSGVDIYIDQYELRMADACAGLNSLFSLVAIGMFYIYLRHRADWRYALVLSVFVPPIAVLANFARVVILMLVTHGLGAAAAQSILHETTGLLMFVVALCVLMAIDALLGPLRRRLGR</sequence>
<evidence type="ECO:0000256" key="2">
    <source>
        <dbReference type="ARBA" id="ARBA00022475"/>
    </source>
</evidence>
<dbReference type="NCBIfam" id="TIGR04178">
    <property type="entry name" value="exo_archaeo"/>
    <property type="match status" value="1"/>
</dbReference>
<evidence type="ECO:0000256" key="4">
    <source>
        <dbReference type="ARBA" id="ARBA00022692"/>
    </source>
</evidence>
<accession>A0ABT0B4W7</accession>
<comment type="caution">
    <text evidence="9">The sequence shown here is derived from an EMBL/GenBank/DDBJ whole genome shotgun (WGS) entry which is preliminary data.</text>
</comment>
<evidence type="ECO:0000313" key="10">
    <source>
        <dbReference type="Proteomes" id="UP001162880"/>
    </source>
</evidence>
<evidence type="ECO:0000256" key="5">
    <source>
        <dbReference type="ARBA" id="ARBA00022801"/>
    </source>
</evidence>
<evidence type="ECO:0000256" key="3">
    <source>
        <dbReference type="ARBA" id="ARBA00022670"/>
    </source>
</evidence>
<dbReference type="EC" id="3.4.22.-" evidence="9"/>
<evidence type="ECO:0000256" key="1">
    <source>
        <dbReference type="ARBA" id="ARBA00004651"/>
    </source>
</evidence>
<dbReference type="InterPro" id="IPR019127">
    <property type="entry name" value="Exosortase"/>
</dbReference>
<feature type="transmembrane region" description="Helical" evidence="8">
    <location>
        <begin position="203"/>
        <end position="221"/>
    </location>
</feature>
<dbReference type="NCBIfam" id="TIGR02602">
    <property type="entry name" value="8TM_EpsH"/>
    <property type="match status" value="1"/>
</dbReference>
<feature type="transmembrane region" description="Helical" evidence="8">
    <location>
        <begin position="31"/>
        <end position="51"/>
    </location>
</feature>
<keyword evidence="6 8" id="KW-1133">Transmembrane helix</keyword>
<dbReference type="RefSeq" id="WP_243995415.1">
    <property type="nucleotide sequence ID" value="NZ_JALHLE010000027.1"/>
</dbReference>
<organism evidence="9 10">
    <name type="scientific">Novosphingobium album</name>
    <name type="common">ex Hu et al. 2023</name>
    <dbReference type="NCBI Taxonomy" id="2930093"/>
    <lineage>
        <taxon>Bacteria</taxon>
        <taxon>Pseudomonadati</taxon>
        <taxon>Pseudomonadota</taxon>
        <taxon>Alphaproteobacteria</taxon>
        <taxon>Sphingomonadales</taxon>
        <taxon>Sphingomonadaceae</taxon>
        <taxon>Novosphingobium</taxon>
    </lineage>
</organism>
<keyword evidence="2" id="KW-1003">Cell membrane</keyword>
<feature type="transmembrane region" description="Helical" evidence="8">
    <location>
        <begin position="274"/>
        <end position="294"/>
    </location>
</feature>
<evidence type="ECO:0000256" key="8">
    <source>
        <dbReference type="SAM" id="Phobius"/>
    </source>
</evidence>
<protein>
    <submittedName>
        <fullName evidence="9">Exosortase</fullName>
        <ecNumber evidence="9">3.4.22.-</ecNumber>
    </submittedName>
</protein>
<dbReference type="Proteomes" id="UP001162880">
    <property type="component" value="Unassembled WGS sequence"/>
</dbReference>
<evidence type="ECO:0000256" key="6">
    <source>
        <dbReference type="ARBA" id="ARBA00022989"/>
    </source>
</evidence>
<evidence type="ECO:0000256" key="7">
    <source>
        <dbReference type="ARBA" id="ARBA00023136"/>
    </source>
</evidence>
<name>A0ABT0B4W7_9SPHN</name>
<keyword evidence="10" id="KW-1185">Reference proteome</keyword>
<comment type="subcellular location">
    <subcellularLocation>
        <location evidence="1">Cell membrane</location>
        <topology evidence="1">Multi-pass membrane protein</topology>
    </subcellularLocation>
</comment>
<dbReference type="GO" id="GO:0016787">
    <property type="term" value="F:hydrolase activity"/>
    <property type="evidence" value="ECO:0007669"/>
    <property type="project" value="UniProtKB-KW"/>
</dbReference>
<keyword evidence="5 9" id="KW-0378">Hydrolase</keyword>
<dbReference type="Pfam" id="PF09721">
    <property type="entry name" value="Exosortase_EpsH"/>
    <property type="match status" value="1"/>
</dbReference>